<dbReference type="EMBL" id="AYZL01000020">
    <property type="protein sequence ID" value="KRN03855.1"/>
    <property type="molecule type" value="Genomic_DNA"/>
</dbReference>
<dbReference type="Pfam" id="PF03780">
    <property type="entry name" value="Asp23"/>
    <property type="match status" value="1"/>
</dbReference>
<dbReference type="PANTHER" id="PTHR34297:SF1">
    <property type="entry name" value="ASP23_GLS24 FAMILY ENVELOPE STRESS RESPONSE PROTEIN"/>
    <property type="match status" value="1"/>
</dbReference>
<dbReference type="RefSeq" id="WP_056975165.1">
    <property type="nucleotide sequence ID" value="NZ_AYZL01000020.1"/>
</dbReference>
<sequence length="140" mass="15652">MAEDTAILLAKDGSDDQIKVNLHVLEIILGIAATKVEGVYQMRGTFGNNLNELFGRINRGKGVTIEVNEHNQLKTNVYVYLKYGVSVPQVALTLQKELTEQLKQMTDLKLDKINIHVVGLVSQKPEKIDPDALFDEEMTD</sequence>
<evidence type="ECO:0000313" key="3">
    <source>
        <dbReference type="Proteomes" id="UP000051378"/>
    </source>
</evidence>
<dbReference type="OrthoDB" id="9793465at2"/>
<protein>
    <recommendedName>
        <fullName evidence="4">Asp23/Gls24 family envelope stress response protein</fullName>
    </recommendedName>
</protein>
<dbReference type="PANTHER" id="PTHR34297">
    <property type="entry name" value="HYPOTHETICAL CYTOSOLIC PROTEIN-RELATED"/>
    <property type="match status" value="1"/>
</dbReference>
<evidence type="ECO:0000313" key="2">
    <source>
        <dbReference type="EMBL" id="KRN03855.1"/>
    </source>
</evidence>
<organism evidence="2 3">
    <name type="scientific">Holzapfeliella floricola DSM 23037 = JCM 16512</name>
    <dbReference type="NCBI Taxonomy" id="1423744"/>
    <lineage>
        <taxon>Bacteria</taxon>
        <taxon>Bacillati</taxon>
        <taxon>Bacillota</taxon>
        <taxon>Bacilli</taxon>
        <taxon>Lactobacillales</taxon>
        <taxon>Lactobacillaceae</taxon>
        <taxon>Holzapfeliella</taxon>
    </lineage>
</organism>
<accession>A0A0R2DIE3</accession>
<name>A0A0R2DIE3_9LACO</name>
<dbReference type="AlphaFoldDB" id="A0A0R2DIE3"/>
<reference evidence="2 3" key="1">
    <citation type="journal article" date="2015" name="Genome Announc.">
        <title>Expanding the biotechnology potential of lactobacilli through comparative genomics of 213 strains and associated genera.</title>
        <authorList>
            <person name="Sun Z."/>
            <person name="Harris H.M."/>
            <person name="McCann A."/>
            <person name="Guo C."/>
            <person name="Argimon S."/>
            <person name="Zhang W."/>
            <person name="Yang X."/>
            <person name="Jeffery I.B."/>
            <person name="Cooney J.C."/>
            <person name="Kagawa T.F."/>
            <person name="Liu W."/>
            <person name="Song Y."/>
            <person name="Salvetti E."/>
            <person name="Wrobel A."/>
            <person name="Rasinkangas P."/>
            <person name="Parkhill J."/>
            <person name="Rea M.C."/>
            <person name="O'Sullivan O."/>
            <person name="Ritari J."/>
            <person name="Douillard F.P."/>
            <person name="Paul Ross R."/>
            <person name="Yang R."/>
            <person name="Briner A.E."/>
            <person name="Felis G.E."/>
            <person name="de Vos W.M."/>
            <person name="Barrangou R."/>
            <person name="Klaenhammer T.R."/>
            <person name="Caufield P.W."/>
            <person name="Cui Y."/>
            <person name="Zhang H."/>
            <person name="O'Toole P.W."/>
        </authorList>
    </citation>
    <scope>NUCLEOTIDE SEQUENCE [LARGE SCALE GENOMIC DNA]</scope>
    <source>
        <strain evidence="2 3">DSM 23037</strain>
    </source>
</reference>
<proteinExistence type="inferred from homology"/>
<comment type="similarity">
    <text evidence="1">Belongs to the asp23 family.</text>
</comment>
<dbReference type="InterPro" id="IPR005531">
    <property type="entry name" value="Asp23"/>
</dbReference>
<dbReference type="STRING" id="1423744.FC86_GL000967"/>
<dbReference type="Proteomes" id="UP000051378">
    <property type="component" value="Unassembled WGS sequence"/>
</dbReference>
<comment type="caution">
    <text evidence="2">The sequence shown here is derived from an EMBL/GenBank/DDBJ whole genome shotgun (WGS) entry which is preliminary data.</text>
</comment>
<evidence type="ECO:0008006" key="4">
    <source>
        <dbReference type="Google" id="ProtNLM"/>
    </source>
</evidence>
<keyword evidence="3" id="KW-1185">Reference proteome</keyword>
<gene>
    <name evidence="2" type="ORF">FC86_GL000967</name>
</gene>
<evidence type="ECO:0000256" key="1">
    <source>
        <dbReference type="ARBA" id="ARBA00005721"/>
    </source>
</evidence>
<dbReference type="PATRIC" id="fig|1423744.4.peg.993"/>